<evidence type="ECO:0000256" key="1">
    <source>
        <dbReference type="SAM" id="MobiDB-lite"/>
    </source>
</evidence>
<accession>A0AAV1IJ31</accession>
<sequence>MLRGDHIVRAHAGRVSAILRRQGDISAPLIQAPCWGRLFANEAVEGPPAAKDPESARGFETQGPATEQGEKVKDMEEKFEGWRAPSATTGAMAQTAAGQPPGVPGAQTVRTQGNPQPVAPLQADPVGPANVATGPGRGPADFEKIQKRSRTSFASGALLHSMTS</sequence>
<organism evidence="2 3">
    <name type="scientific">Coccomyxa viridis</name>
    <dbReference type="NCBI Taxonomy" id="1274662"/>
    <lineage>
        <taxon>Eukaryota</taxon>
        <taxon>Viridiplantae</taxon>
        <taxon>Chlorophyta</taxon>
        <taxon>core chlorophytes</taxon>
        <taxon>Trebouxiophyceae</taxon>
        <taxon>Trebouxiophyceae incertae sedis</taxon>
        <taxon>Coccomyxaceae</taxon>
        <taxon>Coccomyxa</taxon>
    </lineage>
</organism>
<feature type="compositionally biased region" description="Basic and acidic residues" evidence="1">
    <location>
        <begin position="68"/>
        <end position="81"/>
    </location>
</feature>
<feature type="compositionally biased region" description="Low complexity" evidence="1">
    <location>
        <begin position="87"/>
        <end position="100"/>
    </location>
</feature>
<name>A0AAV1IJ31_9CHLO</name>
<evidence type="ECO:0000313" key="3">
    <source>
        <dbReference type="Proteomes" id="UP001314263"/>
    </source>
</evidence>
<feature type="region of interest" description="Disordered" evidence="1">
    <location>
        <begin position="45"/>
        <end position="142"/>
    </location>
</feature>
<protein>
    <submittedName>
        <fullName evidence="2">Uncharacterized protein</fullName>
    </submittedName>
</protein>
<dbReference type="AlphaFoldDB" id="A0AAV1IJ31"/>
<reference evidence="2 3" key="1">
    <citation type="submission" date="2023-10" db="EMBL/GenBank/DDBJ databases">
        <authorList>
            <person name="Maclean D."/>
            <person name="Macfadyen A."/>
        </authorList>
    </citation>
    <scope>NUCLEOTIDE SEQUENCE [LARGE SCALE GENOMIC DNA]</scope>
</reference>
<evidence type="ECO:0000313" key="2">
    <source>
        <dbReference type="EMBL" id="CAK0787134.1"/>
    </source>
</evidence>
<dbReference type="Proteomes" id="UP001314263">
    <property type="component" value="Unassembled WGS sequence"/>
</dbReference>
<gene>
    <name evidence="2" type="ORF">CVIRNUC_010350</name>
</gene>
<proteinExistence type="predicted"/>
<keyword evidence="3" id="KW-1185">Reference proteome</keyword>
<comment type="caution">
    <text evidence="2">The sequence shown here is derived from an EMBL/GenBank/DDBJ whole genome shotgun (WGS) entry which is preliminary data.</text>
</comment>
<dbReference type="EMBL" id="CAUYUE010000016">
    <property type="protein sequence ID" value="CAK0787134.1"/>
    <property type="molecule type" value="Genomic_DNA"/>
</dbReference>